<organism evidence="12 13">
    <name type="scientific">Candidula unifasciata</name>
    <dbReference type="NCBI Taxonomy" id="100452"/>
    <lineage>
        <taxon>Eukaryota</taxon>
        <taxon>Metazoa</taxon>
        <taxon>Spiralia</taxon>
        <taxon>Lophotrochozoa</taxon>
        <taxon>Mollusca</taxon>
        <taxon>Gastropoda</taxon>
        <taxon>Heterobranchia</taxon>
        <taxon>Euthyneura</taxon>
        <taxon>Panpulmonata</taxon>
        <taxon>Eupulmonata</taxon>
        <taxon>Stylommatophora</taxon>
        <taxon>Helicina</taxon>
        <taxon>Helicoidea</taxon>
        <taxon>Geomitridae</taxon>
        <taxon>Candidula</taxon>
    </lineage>
</organism>
<dbReference type="Gene3D" id="3.90.550.50">
    <property type="match status" value="1"/>
</dbReference>
<keyword evidence="5" id="KW-0812">Transmembrane</keyword>
<evidence type="ECO:0000256" key="7">
    <source>
        <dbReference type="ARBA" id="ARBA00022989"/>
    </source>
</evidence>
<evidence type="ECO:0000256" key="10">
    <source>
        <dbReference type="ARBA" id="ARBA00023180"/>
    </source>
</evidence>
<dbReference type="FunFam" id="3.90.550.50:FF:000001">
    <property type="entry name" value="Hexosyltransferase"/>
    <property type="match status" value="1"/>
</dbReference>
<dbReference type="InterPro" id="IPR002659">
    <property type="entry name" value="Glyco_trans_31"/>
</dbReference>
<evidence type="ECO:0000256" key="5">
    <source>
        <dbReference type="ARBA" id="ARBA00022692"/>
    </source>
</evidence>
<proteinExistence type="inferred from homology"/>
<dbReference type="GO" id="GO:0016758">
    <property type="term" value="F:hexosyltransferase activity"/>
    <property type="evidence" value="ECO:0007669"/>
    <property type="project" value="InterPro"/>
</dbReference>
<evidence type="ECO:0000256" key="4">
    <source>
        <dbReference type="ARBA" id="ARBA00022679"/>
    </source>
</evidence>
<reference evidence="12" key="1">
    <citation type="submission" date="2021-04" db="EMBL/GenBank/DDBJ databases">
        <authorList>
            <consortium name="Molecular Ecology Group"/>
        </authorList>
    </citation>
    <scope>NUCLEOTIDE SEQUENCE</scope>
</reference>
<dbReference type="Proteomes" id="UP000678393">
    <property type="component" value="Unassembled WGS sequence"/>
</dbReference>
<evidence type="ECO:0000256" key="11">
    <source>
        <dbReference type="RuleBase" id="RU363063"/>
    </source>
</evidence>
<name>A0A8S3ZK18_9EUPU</name>
<keyword evidence="6" id="KW-0735">Signal-anchor</keyword>
<dbReference type="EC" id="2.4.1.-" evidence="11"/>
<evidence type="ECO:0000256" key="8">
    <source>
        <dbReference type="ARBA" id="ARBA00023034"/>
    </source>
</evidence>
<comment type="caution">
    <text evidence="12">The sequence shown here is derived from an EMBL/GenBank/DDBJ whole genome shotgun (WGS) entry which is preliminary data.</text>
</comment>
<keyword evidence="9" id="KW-0472">Membrane</keyword>
<evidence type="ECO:0000256" key="2">
    <source>
        <dbReference type="ARBA" id="ARBA00008661"/>
    </source>
</evidence>
<sequence>MKLPMLRYNSAWRFLSLVAIVATITSLGLLNLQTSQCAGAISANNFLLAMTVDNATAKLDINNEQQWLKNYEYLSRAGIHNNSKYVFFSSEILIQNISKYGEEWFKNVPDDDYLAANLSVFTRTKTVKNMLKENYLIKAENVCKGRHPFVLFIIPSVADDIEERDAIRWTWLRAAETNSWPRAFIRDHIKHIFLFGRQASRREEDYEQLLHESNIVGDIVMADFDDTYRNLSRKVLSGLNWARKYCPGAQFVLKTDQDTFINAPLMMEVLHKAQTQIHNDSFVMGLEHTFQKPFVVRGGKWAVSPEEYPLDFYPHYLYGHTYVLSQKAVVDITDTAPYVPLISPEDAFITGILPKVAGVSRITARSFTVCCRDIFDCEVVWNQNVALPEVKSPSLIAQLWANIITHSCNDTGKFIR</sequence>
<keyword evidence="10" id="KW-0325">Glycoprotein</keyword>
<evidence type="ECO:0000313" key="12">
    <source>
        <dbReference type="EMBL" id="CAG5129944.1"/>
    </source>
</evidence>
<protein>
    <recommendedName>
        <fullName evidence="11">Hexosyltransferase</fullName>
        <ecNumber evidence="11">2.4.1.-</ecNumber>
    </recommendedName>
</protein>
<dbReference type="AlphaFoldDB" id="A0A8S3ZK18"/>
<evidence type="ECO:0000313" key="13">
    <source>
        <dbReference type="Proteomes" id="UP000678393"/>
    </source>
</evidence>
<keyword evidence="3 11" id="KW-0328">Glycosyltransferase</keyword>
<dbReference type="GO" id="GO:0000139">
    <property type="term" value="C:Golgi membrane"/>
    <property type="evidence" value="ECO:0007669"/>
    <property type="project" value="UniProtKB-SubCell"/>
</dbReference>
<dbReference type="PANTHER" id="PTHR11214">
    <property type="entry name" value="BETA-1,3-N-ACETYLGLUCOSAMINYLTRANSFERASE"/>
    <property type="match status" value="1"/>
</dbReference>
<evidence type="ECO:0000256" key="1">
    <source>
        <dbReference type="ARBA" id="ARBA00004323"/>
    </source>
</evidence>
<keyword evidence="13" id="KW-1185">Reference proteome</keyword>
<evidence type="ECO:0000256" key="3">
    <source>
        <dbReference type="ARBA" id="ARBA00022676"/>
    </source>
</evidence>
<accession>A0A8S3ZK18</accession>
<keyword evidence="4" id="KW-0808">Transferase</keyword>
<evidence type="ECO:0000256" key="9">
    <source>
        <dbReference type="ARBA" id="ARBA00023136"/>
    </source>
</evidence>
<comment type="subcellular location">
    <subcellularLocation>
        <location evidence="1 11">Golgi apparatus membrane</location>
        <topology evidence="1 11">Single-pass type II membrane protein</topology>
    </subcellularLocation>
</comment>
<evidence type="ECO:0000256" key="6">
    <source>
        <dbReference type="ARBA" id="ARBA00022968"/>
    </source>
</evidence>
<dbReference type="GO" id="GO:0006493">
    <property type="term" value="P:protein O-linked glycosylation"/>
    <property type="evidence" value="ECO:0007669"/>
    <property type="project" value="TreeGrafter"/>
</dbReference>
<gene>
    <name evidence="12" type="ORF">CUNI_LOCUS15502</name>
</gene>
<keyword evidence="8 11" id="KW-0333">Golgi apparatus</keyword>
<dbReference type="OrthoDB" id="2139606at2759"/>
<dbReference type="Pfam" id="PF01762">
    <property type="entry name" value="Galactosyl_T"/>
    <property type="match status" value="1"/>
</dbReference>
<keyword evidence="7" id="KW-1133">Transmembrane helix</keyword>
<dbReference type="EMBL" id="CAJHNH020003768">
    <property type="protein sequence ID" value="CAG5129944.1"/>
    <property type="molecule type" value="Genomic_DNA"/>
</dbReference>
<comment type="similarity">
    <text evidence="2 11">Belongs to the glycosyltransferase 31 family.</text>
</comment>
<dbReference type="PANTHER" id="PTHR11214:SF378">
    <property type="entry name" value="BETA-1,3-GALACTOSYLTRANSFERASE 4"/>
    <property type="match status" value="1"/>
</dbReference>